<accession>A0A1X7U080</accession>
<dbReference type="EnsemblMetazoa" id="Aqu2.1.20788_001">
    <property type="protein sequence ID" value="Aqu2.1.20788_001"/>
    <property type="gene ID" value="Aqu2.1.20788"/>
</dbReference>
<proteinExistence type="predicted"/>
<evidence type="ECO:0008006" key="2">
    <source>
        <dbReference type="Google" id="ProtNLM"/>
    </source>
</evidence>
<dbReference type="InParanoid" id="A0A1X7U080"/>
<dbReference type="InterPro" id="IPR012337">
    <property type="entry name" value="RNaseH-like_sf"/>
</dbReference>
<dbReference type="PANTHER" id="PTHR47331:SF2">
    <property type="match status" value="1"/>
</dbReference>
<reference evidence="1" key="1">
    <citation type="submission" date="2017-05" db="UniProtKB">
        <authorList>
            <consortium name="EnsemblMetazoa"/>
        </authorList>
    </citation>
    <scope>IDENTIFICATION</scope>
</reference>
<dbReference type="Gene3D" id="3.30.420.10">
    <property type="entry name" value="Ribonuclease H-like superfamily/Ribonuclease H"/>
    <property type="match status" value="1"/>
</dbReference>
<dbReference type="AlphaFoldDB" id="A0A1X7U080"/>
<dbReference type="SUPFAM" id="SSF53098">
    <property type="entry name" value="Ribonuclease H-like"/>
    <property type="match status" value="1"/>
</dbReference>
<sequence>MTPKDKCPSKVWICLYTCCLTRAVHIDIVPNLSAYAFIRCFRRFIACRGMPHFMISDNEKAFKAAAKVIKELMSQDYIQQHLTSLGTNWRFNLERAP</sequence>
<dbReference type="GO" id="GO:0003676">
    <property type="term" value="F:nucleic acid binding"/>
    <property type="evidence" value="ECO:0007669"/>
    <property type="project" value="InterPro"/>
</dbReference>
<organism evidence="1">
    <name type="scientific">Amphimedon queenslandica</name>
    <name type="common">Sponge</name>
    <dbReference type="NCBI Taxonomy" id="400682"/>
    <lineage>
        <taxon>Eukaryota</taxon>
        <taxon>Metazoa</taxon>
        <taxon>Porifera</taxon>
        <taxon>Demospongiae</taxon>
        <taxon>Heteroscleromorpha</taxon>
        <taxon>Haplosclerida</taxon>
        <taxon>Niphatidae</taxon>
        <taxon>Amphimedon</taxon>
    </lineage>
</organism>
<evidence type="ECO:0000313" key="1">
    <source>
        <dbReference type="EnsemblMetazoa" id="Aqu2.1.20788_001"/>
    </source>
</evidence>
<protein>
    <recommendedName>
        <fullName evidence="2">Integrase catalytic domain-containing protein</fullName>
    </recommendedName>
</protein>
<name>A0A1X7U080_AMPQE</name>
<dbReference type="PANTHER" id="PTHR47331">
    <property type="entry name" value="PHD-TYPE DOMAIN-CONTAINING PROTEIN"/>
    <property type="match status" value="1"/>
</dbReference>
<dbReference type="InterPro" id="IPR036397">
    <property type="entry name" value="RNaseH_sf"/>
</dbReference>